<evidence type="ECO:0000313" key="2">
    <source>
        <dbReference type="EMBL" id="KRS18318.1"/>
    </source>
</evidence>
<dbReference type="KEGG" id="rid:RIdsm_02643"/>
<evidence type="ECO:0000313" key="4">
    <source>
        <dbReference type="Proteomes" id="UP000051401"/>
    </source>
</evidence>
<evidence type="ECO:0000256" key="1">
    <source>
        <dbReference type="SAM" id="SignalP"/>
    </source>
</evidence>
<keyword evidence="1" id="KW-0732">Signal</keyword>
<reference evidence="2 4" key="1">
    <citation type="submission" date="2015-04" db="EMBL/GenBank/DDBJ databases">
        <title>The draft genome sequence of Roseovarius indicus B108T.</title>
        <authorList>
            <person name="Li G."/>
            <person name="Lai Q."/>
            <person name="Shao Z."/>
            <person name="Yan P."/>
        </authorList>
    </citation>
    <scope>NUCLEOTIDE SEQUENCE [LARGE SCALE GENOMIC DNA]</scope>
    <source>
        <strain evidence="2 4">B108</strain>
    </source>
</reference>
<dbReference type="Proteomes" id="UP000051401">
    <property type="component" value="Unassembled WGS sequence"/>
</dbReference>
<dbReference type="Proteomes" id="UP000325785">
    <property type="component" value="Chromosome"/>
</dbReference>
<dbReference type="RefSeq" id="WP_057815538.1">
    <property type="nucleotide sequence ID" value="NZ_CAXRJZ010000136.1"/>
</dbReference>
<feature type="chain" id="PRO_5015044601" evidence="1">
    <location>
        <begin position="21"/>
        <end position="88"/>
    </location>
</feature>
<dbReference type="AlphaFoldDB" id="A0A0T5PBS6"/>
<dbReference type="EMBL" id="CP031598">
    <property type="protein sequence ID" value="QEW26837.1"/>
    <property type="molecule type" value="Genomic_DNA"/>
</dbReference>
<accession>A0A0T5PBS6</accession>
<proteinExistence type="predicted"/>
<dbReference type="OrthoDB" id="7866600at2"/>
<evidence type="ECO:0000313" key="5">
    <source>
        <dbReference type="Proteomes" id="UP000325785"/>
    </source>
</evidence>
<dbReference type="EMBL" id="LAXI01000004">
    <property type="protein sequence ID" value="KRS18318.1"/>
    <property type="molecule type" value="Genomic_DNA"/>
</dbReference>
<keyword evidence="4" id="KW-1185">Reference proteome</keyword>
<evidence type="ECO:0000313" key="3">
    <source>
        <dbReference type="EMBL" id="QEW26837.1"/>
    </source>
</evidence>
<protein>
    <submittedName>
        <fullName evidence="2">Uncharacterized protein</fullName>
    </submittedName>
</protein>
<sequence length="88" mass="10248">MKTMFTVAATAMLFAAPAVAWEGKKVACYDKHWVPATYYTTKHLEMDAKYQWEHVDGQYVKVYYPPVYMEKTHLKKAGHYVLRKAPCN</sequence>
<name>A0A0T5PBS6_9RHOB</name>
<dbReference type="PATRIC" id="fig|540747.5.peg.4651"/>
<reference evidence="3 5" key="2">
    <citation type="submission" date="2018-08" db="EMBL/GenBank/DDBJ databases">
        <title>Genetic Globetrotter - A new plasmid hitch-hiking vast phylogenetic and geographic distances.</title>
        <authorList>
            <person name="Vollmers J."/>
            <person name="Petersen J."/>
        </authorList>
    </citation>
    <scope>NUCLEOTIDE SEQUENCE [LARGE SCALE GENOMIC DNA]</scope>
    <source>
        <strain evidence="3 5">DSM 26383</strain>
    </source>
</reference>
<feature type="signal peptide" evidence="1">
    <location>
        <begin position="1"/>
        <end position="20"/>
    </location>
</feature>
<organism evidence="2 4">
    <name type="scientific">Roseovarius indicus</name>
    <dbReference type="NCBI Taxonomy" id="540747"/>
    <lineage>
        <taxon>Bacteria</taxon>
        <taxon>Pseudomonadati</taxon>
        <taxon>Pseudomonadota</taxon>
        <taxon>Alphaproteobacteria</taxon>
        <taxon>Rhodobacterales</taxon>
        <taxon>Roseobacteraceae</taxon>
        <taxon>Roseovarius</taxon>
    </lineage>
</organism>
<gene>
    <name evidence="3" type="ORF">RIdsm_02643</name>
    <name evidence="2" type="ORF">XM52_09275</name>
</gene>